<feature type="transmembrane region" description="Helical" evidence="1">
    <location>
        <begin position="99"/>
        <end position="117"/>
    </location>
</feature>
<proteinExistence type="predicted"/>
<evidence type="ECO:0000256" key="1">
    <source>
        <dbReference type="SAM" id="Phobius"/>
    </source>
</evidence>
<feature type="transmembrane region" description="Helical" evidence="1">
    <location>
        <begin position="6"/>
        <end position="32"/>
    </location>
</feature>
<dbReference type="AlphaFoldDB" id="A0A315Z1F5"/>
<feature type="transmembrane region" description="Helical" evidence="1">
    <location>
        <begin position="219"/>
        <end position="238"/>
    </location>
</feature>
<comment type="caution">
    <text evidence="2">The sequence shown here is derived from an EMBL/GenBank/DDBJ whole genome shotgun (WGS) entry which is preliminary data.</text>
</comment>
<feature type="transmembrane region" description="Helical" evidence="1">
    <location>
        <begin position="299"/>
        <end position="317"/>
    </location>
</feature>
<keyword evidence="3" id="KW-1185">Reference proteome</keyword>
<feature type="transmembrane region" description="Helical" evidence="1">
    <location>
        <begin position="137"/>
        <end position="159"/>
    </location>
</feature>
<feature type="transmembrane region" description="Helical" evidence="1">
    <location>
        <begin position="258"/>
        <end position="278"/>
    </location>
</feature>
<accession>A0A315Z1F5</accession>
<gene>
    <name evidence="2" type="ORF">BC781_109151</name>
</gene>
<evidence type="ECO:0000313" key="3">
    <source>
        <dbReference type="Proteomes" id="UP000245535"/>
    </source>
</evidence>
<feature type="transmembrane region" description="Helical" evidence="1">
    <location>
        <begin position="195"/>
        <end position="212"/>
    </location>
</feature>
<dbReference type="Proteomes" id="UP000245535">
    <property type="component" value="Unassembled WGS sequence"/>
</dbReference>
<sequence length="323" mass="36742">MLTDHWVITQLIGGSCSVILLVFASFQSIGFIRNWNASKYDEQQLQMERKTYLLASILQATLVFQILLLLIFLFTVNIHLPQIIKGAMCAAGTLALNSYGYPLLFLKMGGVFVYFSFLVLNAIDDKAPDYPLTPKKYWLVFPSMLIALTDLVFTVLYYVEISPDIITTCCSLSFSSAKQDAFFQNAVSNFSSTQLIGLHIGSYLLLAICFFWRKSKLTLLMSLAFTLSSYFAIKYHYIKFIYGLPSHLCLFDAFNGQYYYVGIWISIGLYGLICLNFYDVLRKTLNLTESSNRRFQVSLFTFFSILAVGIPISYLLFSGYTFS</sequence>
<feature type="transmembrane region" description="Helical" evidence="1">
    <location>
        <begin position="52"/>
        <end position="79"/>
    </location>
</feature>
<name>A0A315Z1F5_SEDFL</name>
<dbReference type="EMBL" id="QGDO01000009">
    <property type="protein sequence ID" value="PWJ36135.1"/>
    <property type="molecule type" value="Genomic_DNA"/>
</dbReference>
<keyword evidence="1" id="KW-1133">Transmembrane helix</keyword>
<dbReference type="OrthoDB" id="9788139at2"/>
<dbReference type="RefSeq" id="WP_109622582.1">
    <property type="nucleotide sequence ID" value="NZ_QGDO01000009.1"/>
</dbReference>
<keyword evidence="1" id="KW-0472">Membrane</keyword>
<reference evidence="2 3" key="1">
    <citation type="submission" date="2018-03" db="EMBL/GenBank/DDBJ databases">
        <title>Genomic Encyclopedia of Archaeal and Bacterial Type Strains, Phase II (KMG-II): from individual species to whole genera.</title>
        <authorList>
            <person name="Goeker M."/>
        </authorList>
    </citation>
    <scope>NUCLEOTIDE SEQUENCE [LARGE SCALE GENOMIC DNA]</scope>
    <source>
        <strain evidence="2 3">DSM 28229</strain>
    </source>
</reference>
<protein>
    <submittedName>
        <fullName evidence="2">Uncharacterized protein</fullName>
    </submittedName>
</protein>
<keyword evidence="1" id="KW-0812">Transmembrane</keyword>
<evidence type="ECO:0000313" key="2">
    <source>
        <dbReference type="EMBL" id="PWJ36135.1"/>
    </source>
</evidence>
<organism evidence="2 3">
    <name type="scientific">Sediminitomix flava</name>
    <dbReference type="NCBI Taxonomy" id="379075"/>
    <lineage>
        <taxon>Bacteria</taxon>
        <taxon>Pseudomonadati</taxon>
        <taxon>Bacteroidota</taxon>
        <taxon>Cytophagia</taxon>
        <taxon>Cytophagales</taxon>
        <taxon>Flammeovirgaceae</taxon>
        <taxon>Sediminitomix</taxon>
    </lineage>
</organism>